<dbReference type="SUPFAM" id="SSF53300">
    <property type="entry name" value="vWA-like"/>
    <property type="match status" value="1"/>
</dbReference>
<evidence type="ECO:0000313" key="2">
    <source>
        <dbReference type="EMBL" id="MBO3117452.1"/>
    </source>
</evidence>
<dbReference type="InterPro" id="IPR036465">
    <property type="entry name" value="vWFA_dom_sf"/>
</dbReference>
<protein>
    <submittedName>
        <fullName evidence="2">DUF58 domain-containing protein</fullName>
    </submittedName>
</protein>
<dbReference type="Proteomes" id="UP000676776">
    <property type="component" value="Unassembled WGS sequence"/>
</dbReference>
<dbReference type="InterPro" id="IPR002881">
    <property type="entry name" value="DUF58"/>
</dbReference>
<accession>A0ABS3T3Y5</accession>
<comment type="caution">
    <text evidence="2">The sequence shown here is derived from an EMBL/GenBank/DDBJ whole genome shotgun (WGS) entry which is preliminary data.</text>
</comment>
<reference evidence="2 3" key="1">
    <citation type="submission" date="2021-03" db="EMBL/GenBank/DDBJ databases">
        <title>Winogradskyella sp. nov., isolated from costal sediment.</title>
        <authorList>
            <person name="Gao C."/>
        </authorList>
    </citation>
    <scope>NUCLEOTIDE SEQUENCE [LARGE SCALE GENOMIC DNA]</scope>
    <source>
        <strain evidence="2 3">DF17</strain>
    </source>
</reference>
<dbReference type="EMBL" id="JAGEVF010000009">
    <property type="protein sequence ID" value="MBO3117452.1"/>
    <property type="molecule type" value="Genomic_DNA"/>
</dbReference>
<dbReference type="Pfam" id="PF01882">
    <property type="entry name" value="DUF58"/>
    <property type="match status" value="1"/>
</dbReference>
<dbReference type="RefSeq" id="WP_208154804.1">
    <property type="nucleotide sequence ID" value="NZ_JAGEVF010000009.1"/>
</dbReference>
<evidence type="ECO:0000259" key="1">
    <source>
        <dbReference type="Pfam" id="PF01882"/>
    </source>
</evidence>
<dbReference type="PANTHER" id="PTHR33608:SF12">
    <property type="entry name" value="DUF58 DOMAIN-CONTAINING PROTEIN"/>
    <property type="match status" value="1"/>
</dbReference>
<sequence>MPKERITSDKSKDRKGPKEVYVTLQDLIKLQFEARGFSFLPKYAVQSILSGRHRSKLRGRGLDFDEVRKYIPGDDIRNIDWKVTARVGVTHTKEFTEEKERPVLFVVDQGTHMFFGSKLYFKSVIAAHLAALGAWRTLEVGDRVGGLVFNGTKDYFVMPKRNRQAVQRFLSRISEFNQVLSTDKVTLKFDNPLLEALKKTNEVVTHDYLVVVLSDLNYANDQVIKQLIRLKKNNDVIFGHVWDPLEKEILAKKITLSDGEYQILIAKDKTLKNNYKKAQAALLQKTQEDFKKYGIPFLSFSTLESPAHQLRALISSNKRKR</sequence>
<gene>
    <name evidence="2" type="ORF">J4050_11880</name>
</gene>
<evidence type="ECO:0000313" key="3">
    <source>
        <dbReference type="Proteomes" id="UP000676776"/>
    </source>
</evidence>
<keyword evidence="3" id="KW-1185">Reference proteome</keyword>
<organism evidence="2 3">
    <name type="scientific">Winogradskyella pelagia</name>
    <dbReference type="NCBI Taxonomy" id="2819984"/>
    <lineage>
        <taxon>Bacteria</taxon>
        <taxon>Pseudomonadati</taxon>
        <taxon>Bacteroidota</taxon>
        <taxon>Flavobacteriia</taxon>
        <taxon>Flavobacteriales</taxon>
        <taxon>Flavobacteriaceae</taxon>
        <taxon>Winogradskyella</taxon>
    </lineage>
</organism>
<proteinExistence type="predicted"/>
<dbReference type="PANTHER" id="PTHR33608">
    <property type="entry name" value="BLL2464 PROTEIN"/>
    <property type="match status" value="1"/>
</dbReference>
<name>A0ABS3T3Y5_9FLAO</name>
<feature type="domain" description="DUF58" evidence="1">
    <location>
        <begin position="66"/>
        <end position="280"/>
    </location>
</feature>